<comment type="domain">
    <text evidence="5">The RxLR-dEER motif acts to carry the protein into the host cell cytoplasm through binding to cell surface phosphatidylinositol-3-phosphate.</text>
</comment>
<protein>
    <recommendedName>
        <fullName evidence="5">RxLR effector protein</fullName>
    </recommendedName>
</protein>
<evidence type="ECO:0000256" key="1">
    <source>
        <dbReference type="ARBA" id="ARBA00004613"/>
    </source>
</evidence>
<evidence type="ECO:0000256" key="3">
    <source>
        <dbReference type="ARBA" id="ARBA00022525"/>
    </source>
</evidence>
<comment type="caution">
    <text evidence="6">The sequence shown here is derived from an EMBL/GenBank/DDBJ whole genome shotgun (WGS) entry which is preliminary data.</text>
</comment>
<feature type="chain" id="PRO_5028515121" description="RxLR effector protein" evidence="5">
    <location>
        <begin position="22"/>
        <end position="169"/>
    </location>
</feature>
<reference evidence="6 7" key="1">
    <citation type="journal article" date="2017" name="Genome Biol. Evol.">
        <title>Phytophthora megakarya and P. palmivora, closely related causal agents of cacao black pod rot, underwent increases in genome sizes and gene numbers by different mechanisms.</title>
        <authorList>
            <person name="Ali S.S."/>
            <person name="Shao J."/>
            <person name="Lary D.J."/>
            <person name="Kronmiller B."/>
            <person name="Shen D."/>
            <person name="Strem M.D."/>
            <person name="Amoako-Attah I."/>
            <person name="Akrofi A.Y."/>
            <person name="Begoude B.A."/>
            <person name="Ten Hoopen G.M."/>
            <person name="Coulibaly K."/>
            <person name="Kebe B.I."/>
            <person name="Melnick R.L."/>
            <person name="Guiltinan M.J."/>
            <person name="Tyler B.M."/>
            <person name="Meinhardt L.W."/>
            <person name="Bailey B.A."/>
        </authorList>
    </citation>
    <scope>NUCLEOTIDE SEQUENCE [LARGE SCALE GENOMIC DNA]</scope>
    <source>
        <strain evidence="7">sbr112.9</strain>
    </source>
</reference>
<evidence type="ECO:0000313" key="6">
    <source>
        <dbReference type="EMBL" id="POM78400.1"/>
    </source>
</evidence>
<keyword evidence="7" id="KW-1185">Reference proteome</keyword>
<dbReference type="AlphaFoldDB" id="A0A2P4YKS5"/>
<comment type="function">
    <text evidence="5">Effector that suppresses plant defense responses during pathogen infection.</text>
</comment>
<evidence type="ECO:0000313" key="7">
    <source>
        <dbReference type="Proteomes" id="UP000237271"/>
    </source>
</evidence>
<sequence>MHPSYIFVAYVAVTLLSSCQALPTETITKPNTVVSEASLEALRYLRGVQTDDDEAVDAYKTVGKEDDDDEERGGGWLGKALSRSNSAHITENQGTITRNFLQEGQQAFRNDVIKRLETYEVWKNVKYTRSQAENALRGHGYTKAELKEFLNEFDNFNPETLKWLRENTQ</sequence>
<dbReference type="EMBL" id="NCKW01002023">
    <property type="protein sequence ID" value="POM78400.1"/>
    <property type="molecule type" value="Genomic_DNA"/>
</dbReference>
<dbReference type="Pfam" id="PF16810">
    <property type="entry name" value="RXLR"/>
    <property type="match status" value="1"/>
</dbReference>
<accession>A0A2P4YKS5</accession>
<feature type="signal peptide" evidence="5">
    <location>
        <begin position="1"/>
        <end position="21"/>
    </location>
</feature>
<name>A0A2P4YKS5_9STRA</name>
<gene>
    <name evidence="6" type="ORF">PHPALM_4074</name>
</gene>
<dbReference type="InterPro" id="IPR031825">
    <property type="entry name" value="RXLR"/>
</dbReference>
<organism evidence="6 7">
    <name type="scientific">Phytophthora palmivora</name>
    <dbReference type="NCBI Taxonomy" id="4796"/>
    <lineage>
        <taxon>Eukaryota</taxon>
        <taxon>Sar</taxon>
        <taxon>Stramenopiles</taxon>
        <taxon>Oomycota</taxon>
        <taxon>Peronosporomycetes</taxon>
        <taxon>Peronosporales</taxon>
        <taxon>Peronosporaceae</taxon>
        <taxon>Phytophthora</taxon>
    </lineage>
</organism>
<comment type="subcellular location">
    <subcellularLocation>
        <location evidence="1 5">Secreted</location>
    </subcellularLocation>
</comment>
<proteinExistence type="inferred from homology"/>
<comment type="similarity">
    <text evidence="2 5">Belongs to the RxLR effector family.</text>
</comment>
<dbReference type="Proteomes" id="UP000237271">
    <property type="component" value="Unassembled WGS sequence"/>
</dbReference>
<evidence type="ECO:0000256" key="5">
    <source>
        <dbReference type="RuleBase" id="RU367124"/>
    </source>
</evidence>
<evidence type="ECO:0000256" key="4">
    <source>
        <dbReference type="ARBA" id="ARBA00022729"/>
    </source>
</evidence>
<evidence type="ECO:0000256" key="2">
    <source>
        <dbReference type="ARBA" id="ARBA00010400"/>
    </source>
</evidence>
<keyword evidence="4 5" id="KW-0732">Signal</keyword>
<dbReference type="GO" id="GO:0005576">
    <property type="term" value="C:extracellular region"/>
    <property type="evidence" value="ECO:0007669"/>
    <property type="project" value="UniProtKB-SubCell"/>
</dbReference>
<keyword evidence="3 5" id="KW-0964">Secreted</keyword>